<sequence>MNVLPYPILLSYLDIYKDKLSDLELFIKDYNSIIKLDKEKPRFSLTKRYSKFPKYQKFQRSSKYVKLKRGDNVWTPKIKMEISNKIKTILNKLTEHNYKKLCNKLLIEIKSLDNLSVFDILNKEIMEKCTFDKEFHYIYIHLCDILWDSTDIYNNYISINNKTDKYYWNINSETTVYGPFNTKEDLTKDVNDKLSYKSKFINYFISEFKKKNIIYKEIQEGKIVGDAIYKEKIKIQSILQFMFKLHNCDKINSTYLNQIFNFIFSENIVTHDIIYLYNSLPILNNYDNINYYIMLFKKKINQMELEKRIKFFADQICNLSTNTDKEEELEYDDYINIYIKKNISLEGLLERLNNSYEIILSEMFYNYQKYQIYIDIIKDSYNKELLNIDGIKESLYTIIQEYDDLKLDIPKINIYFVNLLNELSKISDTIICDNTLITNINNFIEETSKNELYNMIISDCNAVPDEVYEMISKESV</sequence>
<evidence type="ECO:0008006" key="2">
    <source>
        <dbReference type="Google" id="ProtNLM"/>
    </source>
</evidence>
<name>A0A6C0JD69_9ZZZZ</name>
<dbReference type="EMBL" id="MN740346">
    <property type="protein sequence ID" value="QHU01688.1"/>
    <property type="molecule type" value="Genomic_DNA"/>
</dbReference>
<organism evidence="1">
    <name type="scientific">viral metagenome</name>
    <dbReference type="NCBI Taxonomy" id="1070528"/>
    <lineage>
        <taxon>unclassified sequences</taxon>
        <taxon>metagenomes</taxon>
        <taxon>organismal metagenomes</taxon>
    </lineage>
</organism>
<proteinExistence type="predicted"/>
<reference evidence="1" key="1">
    <citation type="journal article" date="2020" name="Nature">
        <title>Giant virus diversity and host interactions through global metagenomics.</title>
        <authorList>
            <person name="Schulz F."/>
            <person name="Roux S."/>
            <person name="Paez-Espino D."/>
            <person name="Jungbluth S."/>
            <person name="Walsh D.A."/>
            <person name="Denef V.J."/>
            <person name="McMahon K.D."/>
            <person name="Konstantinidis K.T."/>
            <person name="Eloe-Fadrosh E.A."/>
            <person name="Kyrpides N.C."/>
            <person name="Woyke T."/>
        </authorList>
    </citation>
    <scope>NUCLEOTIDE SEQUENCE</scope>
    <source>
        <strain evidence="1">GVMAG-M-3300025874-2</strain>
    </source>
</reference>
<dbReference type="AlphaFoldDB" id="A0A6C0JD69"/>
<evidence type="ECO:0000313" key="1">
    <source>
        <dbReference type="EMBL" id="QHU01688.1"/>
    </source>
</evidence>
<protein>
    <recommendedName>
        <fullName evidence="2">MIF4G domain-containing protein</fullName>
    </recommendedName>
</protein>
<accession>A0A6C0JD69</accession>